<proteinExistence type="predicted"/>
<accession>A0A8I0H9M1</accession>
<organism evidence="1 2">
    <name type="scientific">Xanthomonas citri pv. citri</name>
    <dbReference type="NCBI Taxonomy" id="611301"/>
    <lineage>
        <taxon>Bacteria</taxon>
        <taxon>Pseudomonadati</taxon>
        <taxon>Pseudomonadota</taxon>
        <taxon>Gammaproteobacteria</taxon>
        <taxon>Lysobacterales</taxon>
        <taxon>Lysobacteraceae</taxon>
        <taxon>Xanthomonas</taxon>
    </lineage>
</organism>
<sequence>MAYQESIATKFVAEIHANKKIAWIHNDFENVLGICGGIEAMNKLYSSFDKIVCVSRAGQKNFQSRLNYNSDNIECVY</sequence>
<evidence type="ECO:0000313" key="2">
    <source>
        <dbReference type="Proteomes" id="UP000653002"/>
    </source>
</evidence>
<protein>
    <submittedName>
        <fullName evidence="1">Glycosyltransferase</fullName>
    </submittedName>
</protein>
<dbReference type="Proteomes" id="UP000653002">
    <property type="component" value="Unassembled WGS sequence"/>
</dbReference>
<dbReference type="AlphaFoldDB" id="A0A8I0H9M1"/>
<dbReference type="EMBL" id="JAABFR010001374">
    <property type="protein sequence ID" value="MBD4337830.1"/>
    <property type="molecule type" value="Genomic_DNA"/>
</dbReference>
<feature type="non-terminal residue" evidence="1">
    <location>
        <position position="77"/>
    </location>
</feature>
<comment type="caution">
    <text evidence="1">The sequence shown here is derived from an EMBL/GenBank/DDBJ whole genome shotgun (WGS) entry which is preliminary data.</text>
</comment>
<gene>
    <name evidence="1" type="ORF">GUH15_17570</name>
</gene>
<keyword evidence="1" id="KW-0808">Transferase</keyword>
<name>A0A8I0H9M1_XANCI</name>
<reference evidence="1" key="1">
    <citation type="submission" date="2020-01" db="EMBL/GenBank/DDBJ databases">
        <authorList>
            <person name="Richard D."/>
        </authorList>
    </citation>
    <scope>NUCLEOTIDE SEQUENCE</scope>
    <source>
        <strain evidence="1">JP541</strain>
    </source>
</reference>
<evidence type="ECO:0000313" key="1">
    <source>
        <dbReference type="EMBL" id="MBD4337830.1"/>
    </source>
</evidence>
<dbReference type="GO" id="GO:0016740">
    <property type="term" value="F:transferase activity"/>
    <property type="evidence" value="ECO:0007669"/>
    <property type="project" value="UniProtKB-KW"/>
</dbReference>